<dbReference type="AlphaFoldDB" id="A0A0G0T9P5"/>
<dbReference type="Pfam" id="PF02585">
    <property type="entry name" value="PIG-L"/>
    <property type="match status" value="1"/>
</dbReference>
<reference evidence="1 2" key="1">
    <citation type="journal article" date="2015" name="Nature">
        <title>rRNA introns, odd ribosomes, and small enigmatic genomes across a large radiation of phyla.</title>
        <authorList>
            <person name="Brown C.T."/>
            <person name="Hug L.A."/>
            <person name="Thomas B.C."/>
            <person name="Sharon I."/>
            <person name="Castelle C.J."/>
            <person name="Singh A."/>
            <person name="Wilkins M.J."/>
            <person name="Williams K.H."/>
            <person name="Banfield J.F."/>
        </authorList>
    </citation>
    <scope>NUCLEOTIDE SEQUENCE [LARGE SCALE GENOMIC DNA]</scope>
</reference>
<sequence length="227" mass="25897">MNIRNKTILIISPHPDDEAIGCGGLIAKAKGNKSDVFVLYICVGSSRQFVTGKTSAADRLPEIKHAAQFGNFKYKIAYQGKAFMRLDTIPQKDLIEIIEDVTEKVKPEIVCLPFRHSYDQDHRAVATAAITAYRTLPRTIRHQPKMILEYEEPYTWTTDTLFHPNMYLDISDIFNEKMKLLNCHASQMRRDPFSRSPENLERLAGIRGCEIGTKYAESYRLLRGIAT</sequence>
<evidence type="ECO:0000313" key="2">
    <source>
        <dbReference type="Proteomes" id="UP000034664"/>
    </source>
</evidence>
<dbReference type="InterPro" id="IPR003737">
    <property type="entry name" value="GlcNAc_PI_deacetylase-related"/>
</dbReference>
<dbReference type="Gene3D" id="3.40.50.10320">
    <property type="entry name" value="LmbE-like"/>
    <property type="match status" value="1"/>
</dbReference>
<dbReference type="PANTHER" id="PTHR12993">
    <property type="entry name" value="N-ACETYLGLUCOSAMINYL-PHOSPHATIDYLINOSITOL DE-N-ACETYLASE-RELATED"/>
    <property type="match status" value="1"/>
</dbReference>
<comment type="caution">
    <text evidence="1">The sequence shown here is derived from an EMBL/GenBank/DDBJ whole genome shotgun (WGS) entry which is preliminary data.</text>
</comment>
<dbReference type="InterPro" id="IPR024078">
    <property type="entry name" value="LmbE-like_dom_sf"/>
</dbReference>
<evidence type="ECO:0000313" key="1">
    <source>
        <dbReference type="EMBL" id="KKR71536.1"/>
    </source>
</evidence>
<dbReference type="GO" id="GO:0016811">
    <property type="term" value="F:hydrolase activity, acting on carbon-nitrogen (but not peptide) bonds, in linear amides"/>
    <property type="evidence" value="ECO:0007669"/>
    <property type="project" value="TreeGrafter"/>
</dbReference>
<accession>A0A0G0T9P5</accession>
<protein>
    <submittedName>
        <fullName evidence="1">LmbE family protein</fullName>
    </submittedName>
</protein>
<dbReference type="PANTHER" id="PTHR12993:SF11">
    <property type="entry name" value="N-ACETYLGLUCOSAMINYL-PHOSPHATIDYLINOSITOL DE-N-ACETYLASE"/>
    <property type="match status" value="1"/>
</dbReference>
<dbReference type="PATRIC" id="fig|1618482.3.peg.859"/>
<dbReference type="EMBL" id="LBZM01000025">
    <property type="protein sequence ID" value="KKR71536.1"/>
    <property type="molecule type" value="Genomic_DNA"/>
</dbReference>
<gene>
    <name evidence="1" type="ORF">UU14_C0025G0003</name>
</gene>
<proteinExistence type="predicted"/>
<name>A0A0G0T9P5_9BACT</name>
<dbReference type="SUPFAM" id="SSF102588">
    <property type="entry name" value="LmbE-like"/>
    <property type="match status" value="1"/>
</dbReference>
<dbReference type="Proteomes" id="UP000034664">
    <property type="component" value="Unassembled WGS sequence"/>
</dbReference>
<organism evidence="1 2">
    <name type="scientific">Candidatus Roizmanbacteria bacterium GW2011_GWB1_40_7</name>
    <dbReference type="NCBI Taxonomy" id="1618482"/>
    <lineage>
        <taxon>Bacteria</taxon>
        <taxon>Candidatus Roizmaniibacteriota</taxon>
    </lineage>
</organism>